<dbReference type="GO" id="GO:0042597">
    <property type="term" value="C:periplasmic space"/>
    <property type="evidence" value="ECO:0007669"/>
    <property type="project" value="UniProtKB-SubCell"/>
</dbReference>
<dbReference type="GO" id="GO:0015627">
    <property type="term" value="C:type II protein secretion system complex"/>
    <property type="evidence" value="ECO:0007669"/>
    <property type="project" value="InterPro"/>
</dbReference>
<accession>A0A1B2I6N1</accession>
<evidence type="ECO:0000256" key="1">
    <source>
        <dbReference type="ARBA" id="ARBA00004203"/>
    </source>
</evidence>
<dbReference type="AlphaFoldDB" id="A0A1B2I6N1"/>
<keyword evidence="6" id="KW-0812">Transmembrane</keyword>
<keyword evidence="6" id="KW-0472">Membrane</keyword>
<dbReference type="InterPro" id="IPR045584">
    <property type="entry name" value="Pilin-like"/>
</dbReference>
<evidence type="ECO:0008006" key="9">
    <source>
        <dbReference type="Google" id="ProtNLM"/>
    </source>
</evidence>
<keyword evidence="6" id="KW-1133">Transmembrane helix</keyword>
<evidence type="ECO:0000313" key="8">
    <source>
        <dbReference type="Proteomes" id="UP000093044"/>
    </source>
</evidence>
<dbReference type="InterPro" id="IPR012902">
    <property type="entry name" value="N_methyl_site"/>
</dbReference>
<dbReference type="Pfam" id="PF07963">
    <property type="entry name" value="N_methyl"/>
    <property type="match status" value="1"/>
</dbReference>
<keyword evidence="8" id="KW-1185">Reference proteome</keyword>
<evidence type="ECO:0000256" key="2">
    <source>
        <dbReference type="ARBA" id="ARBA00004418"/>
    </source>
</evidence>
<dbReference type="InterPro" id="IPR000983">
    <property type="entry name" value="Bac_GSPG_pilin"/>
</dbReference>
<dbReference type="Gene3D" id="3.30.700.10">
    <property type="entry name" value="Glycoprotein, Type 4 Pilin"/>
    <property type="match status" value="1"/>
</dbReference>
<organism evidence="7 8">
    <name type="scientific">Cloacibacillus porcorum</name>
    <dbReference type="NCBI Taxonomy" id="1197717"/>
    <lineage>
        <taxon>Bacteria</taxon>
        <taxon>Thermotogati</taxon>
        <taxon>Synergistota</taxon>
        <taxon>Synergistia</taxon>
        <taxon>Synergistales</taxon>
        <taxon>Synergistaceae</taxon>
        <taxon>Cloacibacillus</taxon>
    </lineage>
</organism>
<protein>
    <recommendedName>
        <fullName evidence="9">Prepilin-type N-terminal cleavage/methylation domain-containing protein</fullName>
    </recommendedName>
</protein>
<dbReference type="NCBIfam" id="TIGR02532">
    <property type="entry name" value="IV_pilin_GFxxxE"/>
    <property type="match status" value="1"/>
</dbReference>
<dbReference type="PRINTS" id="PR00813">
    <property type="entry name" value="BCTERIALGSPG"/>
</dbReference>
<sequence length="189" mass="20405">MAQKHKRAFTLVEVLIVILIIGILAGLIMLSSGSATDTAERTRCVADRRSLRSALYIFRIEKGGTTSADLSATLNEVLDKMFDNGQGTVSGDSEINGICPSKGIYDVTISDDKYLIACSVHGGESGGDVMIPGTTVKIPENKQWDSIDDFLEDTRRTPPPYEIMAGDVIKIGDDVYVALGCTAKLILYI</sequence>
<dbReference type="GO" id="GO:0015628">
    <property type="term" value="P:protein secretion by the type II secretion system"/>
    <property type="evidence" value="ECO:0007669"/>
    <property type="project" value="InterPro"/>
</dbReference>
<keyword evidence="5" id="KW-0998">Cell outer membrane</keyword>
<evidence type="ECO:0000256" key="3">
    <source>
        <dbReference type="ARBA" id="ARBA00022481"/>
    </source>
</evidence>
<keyword evidence="3" id="KW-0488">Methylation</keyword>
<dbReference type="Proteomes" id="UP000093044">
    <property type="component" value="Chromosome"/>
</dbReference>
<name>A0A1B2I6N1_9BACT</name>
<dbReference type="SUPFAM" id="SSF54523">
    <property type="entry name" value="Pili subunits"/>
    <property type="match status" value="1"/>
</dbReference>
<gene>
    <name evidence="7" type="ORF">BED41_11400</name>
</gene>
<dbReference type="KEGG" id="cpor:BED41_11400"/>
<dbReference type="STRING" id="1197717.BED41_11400"/>
<dbReference type="EMBL" id="CP016757">
    <property type="protein sequence ID" value="ANZ45625.1"/>
    <property type="molecule type" value="Genomic_DNA"/>
</dbReference>
<keyword evidence="4" id="KW-0574">Periplasm</keyword>
<evidence type="ECO:0000256" key="6">
    <source>
        <dbReference type="SAM" id="Phobius"/>
    </source>
</evidence>
<reference evidence="7" key="1">
    <citation type="submission" date="2016-08" db="EMBL/GenBank/DDBJ databases">
        <title>Complete genome of Cloacibacillus porcorum.</title>
        <authorList>
            <person name="Looft T."/>
            <person name="Bayles D.O."/>
            <person name="Alt D.P."/>
        </authorList>
    </citation>
    <scope>NUCLEOTIDE SEQUENCE [LARGE SCALE GENOMIC DNA]</scope>
    <source>
        <strain evidence="7">CL-84</strain>
    </source>
</reference>
<dbReference type="RefSeq" id="WP_066746280.1">
    <property type="nucleotide sequence ID" value="NZ_CP016757.1"/>
</dbReference>
<evidence type="ECO:0000256" key="5">
    <source>
        <dbReference type="ARBA" id="ARBA00023237"/>
    </source>
</evidence>
<evidence type="ECO:0000256" key="4">
    <source>
        <dbReference type="ARBA" id="ARBA00022764"/>
    </source>
</evidence>
<proteinExistence type="predicted"/>
<feature type="transmembrane region" description="Helical" evidence="6">
    <location>
        <begin position="12"/>
        <end position="31"/>
    </location>
</feature>
<comment type="subcellular location">
    <subcellularLocation>
        <location evidence="1">Cell outer membrane</location>
        <topology evidence="1">Single-pass membrane protein</topology>
    </subcellularLocation>
    <subcellularLocation>
        <location evidence="2">Periplasm</location>
    </subcellularLocation>
</comment>
<dbReference type="GeneID" id="83058451"/>
<evidence type="ECO:0000313" key="7">
    <source>
        <dbReference type="EMBL" id="ANZ45625.1"/>
    </source>
</evidence>
<dbReference type="GO" id="GO:0009279">
    <property type="term" value="C:cell outer membrane"/>
    <property type="evidence" value="ECO:0007669"/>
    <property type="project" value="UniProtKB-SubCell"/>
</dbReference>
<dbReference type="OrthoDB" id="10008618at2"/>